<evidence type="ECO:0000313" key="2">
    <source>
        <dbReference type="RefSeq" id="XP_025415231.1"/>
    </source>
</evidence>
<accession>A0A8B8FY05</accession>
<dbReference type="Proteomes" id="UP000694846">
    <property type="component" value="Unplaced"/>
</dbReference>
<dbReference type="RefSeq" id="XP_025415231.1">
    <property type="nucleotide sequence ID" value="XM_025559446.1"/>
</dbReference>
<gene>
    <name evidence="2" type="primary">LOC112686944</name>
</gene>
<name>A0A8B8FY05_9HEMI</name>
<dbReference type="GeneID" id="112686944"/>
<organism evidence="1 2">
    <name type="scientific">Sipha flava</name>
    <name type="common">yellow sugarcane aphid</name>
    <dbReference type="NCBI Taxonomy" id="143950"/>
    <lineage>
        <taxon>Eukaryota</taxon>
        <taxon>Metazoa</taxon>
        <taxon>Ecdysozoa</taxon>
        <taxon>Arthropoda</taxon>
        <taxon>Hexapoda</taxon>
        <taxon>Insecta</taxon>
        <taxon>Pterygota</taxon>
        <taxon>Neoptera</taxon>
        <taxon>Paraneoptera</taxon>
        <taxon>Hemiptera</taxon>
        <taxon>Sternorrhyncha</taxon>
        <taxon>Aphidomorpha</taxon>
        <taxon>Aphidoidea</taxon>
        <taxon>Aphididae</taxon>
        <taxon>Sipha</taxon>
    </lineage>
</organism>
<proteinExistence type="predicted"/>
<sequence length="163" mass="19199">MCKNMDEIIDDELETHFRSNYIGLLANCTLTDADKKLVLRNVWVSNVSYEFPLLVKYKEKGLKYQYKWSTEFNWLAYSEIKQGVFYKYCLLFAKYSGVGSQPLGQLVSTAFTNWKKAKEVLNYFYTFRNNFQLKYYLASKLVADHFLSILGRKVSITEKLEIN</sequence>
<evidence type="ECO:0000313" key="1">
    <source>
        <dbReference type="Proteomes" id="UP000694846"/>
    </source>
</evidence>
<dbReference type="OrthoDB" id="6622122at2759"/>
<dbReference type="AlphaFoldDB" id="A0A8B8FY05"/>
<reference evidence="2" key="1">
    <citation type="submission" date="2025-08" db="UniProtKB">
        <authorList>
            <consortium name="RefSeq"/>
        </authorList>
    </citation>
    <scope>IDENTIFICATION</scope>
    <source>
        <tissue evidence="2">Whole body</tissue>
    </source>
</reference>
<keyword evidence="1" id="KW-1185">Reference proteome</keyword>
<protein>
    <submittedName>
        <fullName evidence="2">Uncharacterized protein LOC112686944</fullName>
    </submittedName>
</protein>